<dbReference type="InterPro" id="IPR032623">
    <property type="entry name" value="FecR_N"/>
</dbReference>
<name>A0A7Z0LW35_9GAMM</name>
<feature type="domain" description="FecR N-terminal" evidence="1">
    <location>
        <begin position="12"/>
        <end position="54"/>
    </location>
</feature>
<evidence type="ECO:0000313" key="2">
    <source>
        <dbReference type="EMBL" id="NYS79525.1"/>
    </source>
</evidence>
<reference evidence="2 3" key="1">
    <citation type="journal article" date="2003" name="Extremophiles">
        <title>Halomonas glaciei sp. nov. isolated from fast ice of Adelie Land, Antarctica.</title>
        <authorList>
            <person name="Reddy G.S."/>
            <person name="Raghavan P.U."/>
            <person name="Sarita N.B."/>
            <person name="Prakash J.S."/>
            <person name="Nagesh N."/>
            <person name="Delille D."/>
            <person name="Shivaji S."/>
        </authorList>
    </citation>
    <scope>NUCLEOTIDE SEQUENCE [LARGE SCALE GENOMIC DNA]</scope>
    <source>
        <strain evidence="2 3">DD39</strain>
    </source>
</reference>
<sequence length="69" mass="7879">MDNESGDDAVWQTALDWLMREHEETLSDADREALHAWLAASSQHRQVFHEAEQLWLLTGMIPSGDERSG</sequence>
<dbReference type="Proteomes" id="UP000526892">
    <property type="component" value="Unassembled WGS sequence"/>
</dbReference>
<keyword evidence="3" id="KW-1185">Reference proteome</keyword>
<dbReference type="EMBL" id="JACCDE010000029">
    <property type="protein sequence ID" value="NYS79525.1"/>
    <property type="molecule type" value="Genomic_DNA"/>
</dbReference>
<dbReference type="AlphaFoldDB" id="A0A7Z0LW35"/>
<accession>A0A7Z0LW35</accession>
<protein>
    <submittedName>
        <fullName evidence="2">DUF4880 domain-containing protein</fullName>
    </submittedName>
</protein>
<evidence type="ECO:0000313" key="3">
    <source>
        <dbReference type="Proteomes" id="UP000526892"/>
    </source>
</evidence>
<gene>
    <name evidence="2" type="ORF">HZS80_17710</name>
</gene>
<organism evidence="2 3">
    <name type="scientific">Vreelandella glaciei</name>
    <dbReference type="NCBI Taxonomy" id="186761"/>
    <lineage>
        <taxon>Bacteria</taxon>
        <taxon>Pseudomonadati</taxon>
        <taxon>Pseudomonadota</taxon>
        <taxon>Gammaproteobacteria</taxon>
        <taxon>Oceanospirillales</taxon>
        <taxon>Halomonadaceae</taxon>
        <taxon>Vreelandella</taxon>
    </lineage>
</organism>
<evidence type="ECO:0000259" key="1">
    <source>
        <dbReference type="Pfam" id="PF16220"/>
    </source>
</evidence>
<dbReference type="RefSeq" id="WP_179916802.1">
    <property type="nucleotide sequence ID" value="NZ_JACCDE010000029.1"/>
</dbReference>
<comment type="caution">
    <text evidence="2">The sequence shown here is derived from an EMBL/GenBank/DDBJ whole genome shotgun (WGS) entry which is preliminary data.</text>
</comment>
<dbReference type="Pfam" id="PF16220">
    <property type="entry name" value="DUF4880"/>
    <property type="match status" value="1"/>
</dbReference>
<proteinExistence type="predicted"/>